<keyword evidence="2" id="KW-0808">Transferase</keyword>
<dbReference type="InterPro" id="IPR016181">
    <property type="entry name" value="Acyl_CoA_acyltransferase"/>
</dbReference>
<evidence type="ECO:0000313" key="3">
    <source>
        <dbReference type="Proteomes" id="UP000544122"/>
    </source>
</evidence>
<dbReference type="Gene3D" id="3.40.630.30">
    <property type="match status" value="1"/>
</dbReference>
<dbReference type="PROSITE" id="PS51186">
    <property type="entry name" value="GNAT"/>
    <property type="match status" value="1"/>
</dbReference>
<dbReference type="InterPro" id="IPR000182">
    <property type="entry name" value="GNAT_dom"/>
</dbReference>
<feature type="domain" description="N-acetyltransferase" evidence="1">
    <location>
        <begin position="3"/>
        <end position="164"/>
    </location>
</feature>
<reference evidence="2 3" key="1">
    <citation type="submission" date="2020-03" db="EMBL/GenBank/DDBJ databases">
        <title>Bradyrhizobium diversity isolated from nodules of Indigofera sp.</title>
        <authorList>
            <person name="Klepa M."/>
            <person name="Helene L."/>
            <person name="Hungria M."/>
        </authorList>
    </citation>
    <scope>NUCLEOTIDE SEQUENCE [LARGE SCALE GENOMIC DNA]</scope>
    <source>
        <strain evidence="2 3">WSM 1791</strain>
    </source>
</reference>
<gene>
    <name evidence="2" type="ORF">HCN58_34645</name>
</gene>
<dbReference type="AlphaFoldDB" id="A0A7Y4GZF1"/>
<dbReference type="GO" id="GO:0016747">
    <property type="term" value="F:acyltransferase activity, transferring groups other than amino-acyl groups"/>
    <property type="evidence" value="ECO:0007669"/>
    <property type="project" value="InterPro"/>
</dbReference>
<dbReference type="RefSeq" id="WP_171583769.1">
    <property type="nucleotide sequence ID" value="NZ_JAAVLX010000020.1"/>
</dbReference>
<comment type="caution">
    <text evidence="2">The sequence shown here is derived from an EMBL/GenBank/DDBJ whole genome shotgun (WGS) entry which is preliminary data.</text>
</comment>
<dbReference type="Proteomes" id="UP000544122">
    <property type="component" value="Unassembled WGS sequence"/>
</dbReference>
<accession>A0A7Y4GZF1</accession>
<dbReference type="Pfam" id="PF00583">
    <property type="entry name" value="Acetyltransf_1"/>
    <property type="match status" value="1"/>
</dbReference>
<dbReference type="EMBL" id="JAAVLX010000020">
    <property type="protein sequence ID" value="NOJ44588.1"/>
    <property type="molecule type" value="Genomic_DNA"/>
</dbReference>
<name>A0A7Y4GZF1_9BRAD</name>
<protein>
    <submittedName>
        <fullName evidence="2">GNAT family N-acetyltransferase</fullName>
    </submittedName>
</protein>
<organism evidence="2 3">
    <name type="scientific">Bradyrhizobium australiense</name>
    <dbReference type="NCBI Taxonomy" id="2721161"/>
    <lineage>
        <taxon>Bacteria</taxon>
        <taxon>Pseudomonadati</taxon>
        <taxon>Pseudomonadota</taxon>
        <taxon>Alphaproteobacteria</taxon>
        <taxon>Hyphomicrobiales</taxon>
        <taxon>Nitrobacteraceae</taxon>
        <taxon>Bradyrhizobium</taxon>
    </lineage>
</organism>
<proteinExistence type="predicted"/>
<dbReference type="SUPFAM" id="SSF55729">
    <property type="entry name" value="Acyl-CoA N-acyltransferases (Nat)"/>
    <property type="match status" value="1"/>
</dbReference>
<keyword evidence="3" id="KW-1185">Reference proteome</keyword>
<dbReference type="CDD" id="cd04301">
    <property type="entry name" value="NAT_SF"/>
    <property type="match status" value="1"/>
</dbReference>
<evidence type="ECO:0000313" key="2">
    <source>
        <dbReference type="EMBL" id="NOJ44588.1"/>
    </source>
</evidence>
<evidence type="ECO:0000259" key="1">
    <source>
        <dbReference type="PROSITE" id="PS51186"/>
    </source>
</evidence>
<sequence>MRYEVRRLQTGDLPEVTDIYNAACRDRESTQGTRPWSVTEMNEFLFALRPSFVSYACISNGSVIGWTALTRHHVNEGLRQTAEMSLYVQGPFRRKGVGSALAHAVLSRASTANLRCILAMIFADIPNVISFAERKCGFSVAGCLPGAFRDSETNYDVLVLQRLIVP</sequence>